<keyword evidence="5" id="KW-1185">Reference proteome</keyword>
<dbReference type="RefSeq" id="WP_170245854.1">
    <property type="nucleotide sequence ID" value="NZ_VNIA01000001.1"/>
</dbReference>
<name>A0A5S5DXV2_9FLAO</name>
<evidence type="ECO:0000313" key="5">
    <source>
        <dbReference type="Proteomes" id="UP000323136"/>
    </source>
</evidence>
<organism evidence="4 5">
    <name type="scientific">Tenacibaculum adriaticum</name>
    <dbReference type="NCBI Taxonomy" id="413713"/>
    <lineage>
        <taxon>Bacteria</taxon>
        <taxon>Pseudomonadati</taxon>
        <taxon>Bacteroidota</taxon>
        <taxon>Flavobacteriia</taxon>
        <taxon>Flavobacteriales</taxon>
        <taxon>Flavobacteriaceae</taxon>
        <taxon>Tenacibaculum</taxon>
    </lineage>
</organism>
<dbReference type="PROSITE" id="PS50005">
    <property type="entry name" value="TPR"/>
    <property type="match status" value="1"/>
</dbReference>
<feature type="repeat" description="TPR" evidence="3">
    <location>
        <begin position="89"/>
        <end position="122"/>
    </location>
</feature>
<evidence type="ECO:0008006" key="6">
    <source>
        <dbReference type="Google" id="ProtNLM"/>
    </source>
</evidence>
<reference evidence="4 5" key="1">
    <citation type="submission" date="2019-07" db="EMBL/GenBank/DDBJ databases">
        <title>Genomic Encyclopedia of Type Strains, Phase IV (KMG-IV): sequencing the most valuable type-strain genomes for metagenomic binning, comparative biology and taxonomic classification.</title>
        <authorList>
            <person name="Goeker M."/>
        </authorList>
    </citation>
    <scope>NUCLEOTIDE SEQUENCE [LARGE SCALE GENOMIC DNA]</scope>
    <source>
        <strain evidence="4 5">DSM 18961</strain>
    </source>
</reference>
<keyword evidence="1" id="KW-0677">Repeat</keyword>
<evidence type="ECO:0000256" key="1">
    <source>
        <dbReference type="ARBA" id="ARBA00022737"/>
    </source>
</evidence>
<evidence type="ECO:0000256" key="3">
    <source>
        <dbReference type="PROSITE-ProRule" id="PRU00339"/>
    </source>
</evidence>
<dbReference type="EMBL" id="VNIA01000001">
    <property type="protein sequence ID" value="TYP99876.1"/>
    <property type="molecule type" value="Genomic_DNA"/>
</dbReference>
<dbReference type="Proteomes" id="UP000323136">
    <property type="component" value="Unassembled WGS sequence"/>
</dbReference>
<dbReference type="PANTHER" id="PTHR44943">
    <property type="entry name" value="CELLULOSE SYNTHASE OPERON PROTEIN C"/>
    <property type="match status" value="1"/>
</dbReference>
<keyword evidence="2 3" id="KW-0802">TPR repeat</keyword>
<dbReference type="SUPFAM" id="SSF48452">
    <property type="entry name" value="TPR-like"/>
    <property type="match status" value="1"/>
</dbReference>
<dbReference type="SMART" id="SM00028">
    <property type="entry name" value="TPR"/>
    <property type="match status" value="3"/>
</dbReference>
<dbReference type="PANTHER" id="PTHR44943:SF8">
    <property type="entry name" value="TPR REPEAT-CONTAINING PROTEIN MJ0263"/>
    <property type="match status" value="1"/>
</dbReference>
<dbReference type="InterPro" id="IPR051685">
    <property type="entry name" value="Ycf3/AcsC/BcsC/TPR_MFPF"/>
</dbReference>
<protein>
    <recommendedName>
        <fullName evidence="6">Tetratricopeptide repeat protein</fullName>
    </recommendedName>
</protein>
<comment type="caution">
    <text evidence="4">The sequence shown here is derived from an EMBL/GenBank/DDBJ whole genome shotgun (WGS) entry which is preliminary data.</text>
</comment>
<dbReference type="AlphaFoldDB" id="A0A5S5DXV2"/>
<sequence>MITQNLYKEQKTISLNSRIKASILFLVLILSSYAVFSQDSIVLQSSINEKKNLDFQEYFFNAITEKAIENYQKAIENLEECNLIIPNNKAVLFELSKNYLQLDKIPEALEYGYQALKTDPENLWVLEHLVTIHKKQKKYSKAIKIQEKIAKKYPKKKQEIVYLHLRNNDTNSAKNLLTELADAKMLNSRLRRIYKRLIKTKKTPVQQENVVLENTESSLKDQFLKNKSFVFLKNLLNQFDKENNPELQQYSNEGMRLFPAQPLVYLMNGKAHNRKNDFKKAIETLQNGIDFVIDDVEMEKRFYTELLKSYKGLGDDKNISKYQKKLKL</sequence>
<evidence type="ECO:0000313" key="4">
    <source>
        <dbReference type="EMBL" id="TYP99876.1"/>
    </source>
</evidence>
<proteinExistence type="predicted"/>
<dbReference type="Gene3D" id="1.25.40.10">
    <property type="entry name" value="Tetratricopeptide repeat domain"/>
    <property type="match status" value="2"/>
</dbReference>
<gene>
    <name evidence="4" type="ORF">C7447_101481</name>
</gene>
<dbReference type="InterPro" id="IPR019734">
    <property type="entry name" value="TPR_rpt"/>
</dbReference>
<dbReference type="InterPro" id="IPR011990">
    <property type="entry name" value="TPR-like_helical_dom_sf"/>
</dbReference>
<accession>A0A5S5DXV2</accession>
<evidence type="ECO:0000256" key="2">
    <source>
        <dbReference type="ARBA" id="ARBA00022803"/>
    </source>
</evidence>